<proteinExistence type="inferred from homology"/>
<feature type="transmembrane region" description="Helical" evidence="5">
    <location>
        <begin position="253"/>
        <end position="277"/>
    </location>
</feature>
<dbReference type="InterPro" id="IPR036734">
    <property type="entry name" value="Neur_chan_lig-bd_sf"/>
</dbReference>
<comment type="subcellular location">
    <subcellularLocation>
        <location evidence="1">Membrane</location>
        <topology evidence="1">Multi-pass membrane protein</topology>
    </subcellularLocation>
</comment>
<reference evidence="9 10" key="1">
    <citation type="journal article" date="2021" name="Elife">
        <title>Chloroplast acquisition without the gene transfer in kleptoplastic sea slugs, Plakobranchus ocellatus.</title>
        <authorList>
            <person name="Maeda T."/>
            <person name="Takahashi S."/>
            <person name="Yoshida T."/>
            <person name="Shimamura S."/>
            <person name="Takaki Y."/>
            <person name="Nagai Y."/>
            <person name="Toyoda A."/>
            <person name="Suzuki Y."/>
            <person name="Arimoto A."/>
            <person name="Ishii H."/>
            <person name="Satoh N."/>
            <person name="Nishiyama T."/>
            <person name="Hasebe M."/>
            <person name="Maruyama T."/>
            <person name="Minagawa J."/>
            <person name="Obokata J."/>
            <person name="Shigenobu S."/>
        </authorList>
    </citation>
    <scope>NUCLEOTIDE SEQUENCE [LARGE SCALE GENOMIC DNA]</scope>
</reference>
<dbReference type="InterPro" id="IPR006029">
    <property type="entry name" value="Neurotrans-gated_channel_TM"/>
</dbReference>
<dbReference type="InterPro" id="IPR006201">
    <property type="entry name" value="Neur_channel"/>
</dbReference>
<dbReference type="PANTHER" id="PTHR18945">
    <property type="entry name" value="NEUROTRANSMITTER GATED ION CHANNEL"/>
    <property type="match status" value="1"/>
</dbReference>
<dbReference type="InterPro" id="IPR006202">
    <property type="entry name" value="Neur_chan_lig-bd"/>
</dbReference>
<dbReference type="PROSITE" id="PS00236">
    <property type="entry name" value="NEUROTR_ION_CHANNEL"/>
    <property type="match status" value="1"/>
</dbReference>
<protein>
    <submittedName>
        <fullName evidence="9">Acetylcholine receptor subunit alpha-like</fullName>
    </submittedName>
</protein>
<gene>
    <name evidence="9" type="ORF">ElyMa_005594200</name>
</gene>
<feature type="domain" description="Neurotransmitter-gated ion-channel transmembrane" evidence="8">
    <location>
        <begin position="258"/>
        <end position="472"/>
    </location>
</feature>
<dbReference type="Gene3D" id="2.70.170.10">
    <property type="entry name" value="Neurotransmitter-gated ion-channel ligand-binding domain"/>
    <property type="match status" value="1"/>
</dbReference>
<dbReference type="CDD" id="cd19051">
    <property type="entry name" value="LGIC_TM_cation"/>
    <property type="match status" value="1"/>
</dbReference>
<dbReference type="InterPro" id="IPR018000">
    <property type="entry name" value="Neurotransmitter_ion_chnl_CS"/>
</dbReference>
<keyword evidence="2 5" id="KW-0812">Transmembrane</keyword>
<dbReference type="Gene3D" id="1.20.58.390">
    <property type="entry name" value="Neurotransmitter-gated ion-channel transmembrane domain"/>
    <property type="match status" value="1"/>
</dbReference>
<dbReference type="SUPFAM" id="SSF63712">
    <property type="entry name" value="Nicotinic receptor ligand binding domain-like"/>
    <property type="match status" value="1"/>
</dbReference>
<keyword evidence="5" id="KW-0407">Ion channel</keyword>
<dbReference type="GO" id="GO:0016020">
    <property type="term" value="C:membrane"/>
    <property type="evidence" value="ECO:0007669"/>
    <property type="project" value="UniProtKB-SubCell"/>
</dbReference>
<keyword evidence="3 5" id="KW-1133">Transmembrane helix</keyword>
<dbReference type="GO" id="GO:0005230">
    <property type="term" value="F:extracellular ligand-gated monoatomic ion channel activity"/>
    <property type="evidence" value="ECO:0007669"/>
    <property type="project" value="InterPro"/>
</dbReference>
<organism evidence="9 10">
    <name type="scientific">Elysia marginata</name>
    <dbReference type="NCBI Taxonomy" id="1093978"/>
    <lineage>
        <taxon>Eukaryota</taxon>
        <taxon>Metazoa</taxon>
        <taxon>Spiralia</taxon>
        <taxon>Lophotrochozoa</taxon>
        <taxon>Mollusca</taxon>
        <taxon>Gastropoda</taxon>
        <taxon>Heterobranchia</taxon>
        <taxon>Euthyneura</taxon>
        <taxon>Panpulmonata</taxon>
        <taxon>Sacoglossa</taxon>
        <taxon>Placobranchoidea</taxon>
        <taxon>Plakobranchidae</taxon>
        <taxon>Elysia</taxon>
    </lineage>
</organism>
<dbReference type="InterPro" id="IPR036719">
    <property type="entry name" value="Neuro-gated_channel_TM_sf"/>
</dbReference>
<comment type="caution">
    <text evidence="9">The sequence shown here is derived from an EMBL/GenBank/DDBJ whole genome shotgun (WGS) entry which is preliminary data.</text>
</comment>
<dbReference type="SUPFAM" id="SSF90112">
    <property type="entry name" value="Neurotransmitter-gated ion-channel transmembrane pore"/>
    <property type="match status" value="1"/>
</dbReference>
<evidence type="ECO:0000256" key="5">
    <source>
        <dbReference type="RuleBase" id="RU000687"/>
    </source>
</evidence>
<feature type="compositionally biased region" description="Polar residues" evidence="6">
    <location>
        <begin position="437"/>
        <end position="452"/>
    </location>
</feature>
<keyword evidence="9" id="KW-0675">Receptor</keyword>
<feature type="transmembrane region" description="Helical" evidence="5">
    <location>
        <begin position="471"/>
        <end position="490"/>
    </location>
</feature>
<evidence type="ECO:0000313" key="10">
    <source>
        <dbReference type="Proteomes" id="UP000762676"/>
    </source>
</evidence>
<feature type="domain" description="Neurotransmitter-gated ion-channel ligand-binding" evidence="7">
    <location>
        <begin position="44"/>
        <end position="251"/>
    </location>
</feature>
<dbReference type="PRINTS" id="PR00252">
    <property type="entry name" value="NRIONCHANNEL"/>
</dbReference>
<feature type="region of interest" description="Disordered" evidence="6">
    <location>
        <begin position="422"/>
        <end position="454"/>
    </location>
</feature>
<evidence type="ECO:0000256" key="4">
    <source>
        <dbReference type="ARBA" id="ARBA00023136"/>
    </source>
</evidence>
<evidence type="ECO:0000256" key="1">
    <source>
        <dbReference type="ARBA" id="ARBA00004141"/>
    </source>
</evidence>
<feature type="transmembrane region" description="Helical" evidence="5">
    <location>
        <begin position="313"/>
        <end position="334"/>
    </location>
</feature>
<dbReference type="AlphaFoldDB" id="A0AAV4F4H5"/>
<keyword evidence="4 5" id="KW-0472">Membrane</keyword>
<keyword evidence="10" id="KW-1185">Reference proteome</keyword>
<dbReference type="EMBL" id="BMAT01011170">
    <property type="protein sequence ID" value="GFR67884.1"/>
    <property type="molecule type" value="Genomic_DNA"/>
</dbReference>
<sequence length="495" mass="56609">MRGAGDSKFVQPKARFILVVLFNFLFTPCCPAHIDATQEDFLNLTDTLLKGYKRHVRPIANQSAALDISLDFNLISIYDVDDVNQVIFVFATTLVSWYDESLVWDPNKFGGFTEMHFGPHEIWAPKIYFLNSHHKDETLFDHPTHHEVTHEGKVVYFTRAKLSCQCKLDLVLFPSDQQRCEFPFAVFDSSPRDVNFEVRVNFCASNSTLARCTEHGEWDVLEVHAGSTNEDRQNQEKYVSATSVIKFRRRPEFYYLNIYAPVFSIAALCVLTFFVPVDSGERLAYALSMHLSLSVYIGYIGDILPMASLGMPNVFYVVSALFFSSVLCVAFSALNMALRWSIVTTTKEGKKKIKVLCFNFYLSKKGPEETVTDRSNSSETSIKRNRIRNLIGPFNENPEKKEKLFIVFPTDDSFNQYIDEKEGEDDDHMTKRDEQSAYDQSPNPTDSASGEQKSPGILDPDLIRLCNALDYYGFVLVFAFIVVIVIMTMLQRKWF</sequence>
<evidence type="ECO:0000259" key="7">
    <source>
        <dbReference type="Pfam" id="PF02931"/>
    </source>
</evidence>
<evidence type="ECO:0000256" key="6">
    <source>
        <dbReference type="SAM" id="MobiDB-lite"/>
    </source>
</evidence>
<dbReference type="InterPro" id="IPR038050">
    <property type="entry name" value="Neuro_actylchol_rec"/>
</dbReference>
<dbReference type="Proteomes" id="UP000762676">
    <property type="component" value="Unassembled WGS sequence"/>
</dbReference>
<dbReference type="Pfam" id="PF02931">
    <property type="entry name" value="Neur_chan_LBD"/>
    <property type="match status" value="1"/>
</dbReference>
<feature type="chain" id="PRO_5043098084" evidence="5">
    <location>
        <begin position="32"/>
        <end position="495"/>
    </location>
</feature>
<evidence type="ECO:0000259" key="8">
    <source>
        <dbReference type="Pfam" id="PF02932"/>
    </source>
</evidence>
<dbReference type="FunFam" id="2.70.170.10:FF:000028">
    <property type="entry name" value="AcetylCholine Receptor"/>
    <property type="match status" value="1"/>
</dbReference>
<evidence type="ECO:0000256" key="2">
    <source>
        <dbReference type="ARBA" id="ARBA00022692"/>
    </source>
</evidence>
<feature type="transmembrane region" description="Helical" evidence="5">
    <location>
        <begin position="283"/>
        <end position="301"/>
    </location>
</feature>
<evidence type="ECO:0000256" key="3">
    <source>
        <dbReference type="ARBA" id="ARBA00022989"/>
    </source>
</evidence>
<comment type="similarity">
    <text evidence="5">Belongs to the ligand-gated ion channel (TC 1.A.9) family.</text>
</comment>
<feature type="signal peptide" evidence="5">
    <location>
        <begin position="1"/>
        <end position="31"/>
    </location>
</feature>
<dbReference type="CDD" id="cd18989">
    <property type="entry name" value="LGIC_ECD_cation"/>
    <property type="match status" value="1"/>
</dbReference>
<keyword evidence="5" id="KW-0406">Ion transport</keyword>
<keyword evidence="5" id="KW-0813">Transport</keyword>
<name>A0AAV4F4H5_9GAST</name>
<dbReference type="Pfam" id="PF02932">
    <property type="entry name" value="Neur_chan_memb"/>
    <property type="match status" value="1"/>
</dbReference>
<evidence type="ECO:0000313" key="9">
    <source>
        <dbReference type="EMBL" id="GFR67884.1"/>
    </source>
</evidence>
<keyword evidence="5" id="KW-0732">Signal</keyword>
<dbReference type="GO" id="GO:0004888">
    <property type="term" value="F:transmembrane signaling receptor activity"/>
    <property type="evidence" value="ECO:0007669"/>
    <property type="project" value="InterPro"/>
</dbReference>
<accession>A0AAV4F4H5</accession>